<keyword evidence="3" id="KW-1185">Reference proteome</keyword>
<evidence type="ECO:0000313" key="3">
    <source>
        <dbReference type="Proteomes" id="UP001519460"/>
    </source>
</evidence>
<dbReference type="AlphaFoldDB" id="A0ABD0JH66"/>
<dbReference type="Proteomes" id="UP001519460">
    <property type="component" value="Unassembled WGS sequence"/>
</dbReference>
<feature type="compositionally biased region" description="Basic and acidic residues" evidence="1">
    <location>
        <begin position="68"/>
        <end position="78"/>
    </location>
</feature>
<protein>
    <submittedName>
        <fullName evidence="2">Uncharacterized protein</fullName>
    </submittedName>
</protein>
<name>A0ABD0JH66_9CAEN</name>
<evidence type="ECO:0000313" key="2">
    <source>
        <dbReference type="EMBL" id="KAK7474245.1"/>
    </source>
</evidence>
<sequence>MRTETLSTFPRRQAVRRSKEMTASPRMKVDFVRSPSLTSIWTLLTTPSSWRHHETKTRPPARQRRRVNLSEHDSSDDKSSEDESSDDETLEDRVRCTFCGLVMTRRVFNHQTTASSSEHVISPASACVPRCKLCCSPTLASPLARPDNQPRDDFVEQMPLDPRFAKDVACGNIRKYVIRGT</sequence>
<organism evidence="2 3">
    <name type="scientific">Batillaria attramentaria</name>
    <dbReference type="NCBI Taxonomy" id="370345"/>
    <lineage>
        <taxon>Eukaryota</taxon>
        <taxon>Metazoa</taxon>
        <taxon>Spiralia</taxon>
        <taxon>Lophotrochozoa</taxon>
        <taxon>Mollusca</taxon>
        <taxon>Gastropoda</taxon>
        <taxon>Caenogastropoda</taxon>
        <taxon>Sorbeoconcha</taxon>
        <taxon>Cerithioidea</taxon>
        <taxon>Batillariidae</taxon>
        <taxon>Batillaria</taxon>
    </lineage>
</organism>
<feature type="compositionally biased region" description="Basic residues" evidence="1">
    <location>
        <begin position="53"/>
        <end position="67"/>
    </location>
</feature>
<feature type="compositionally biased region" description="Acidic residues" evidence="1">
    <location>
        <begin position="79"/>
        <end position="88"/>
    </location>
</feature>
<comment type="caution">
    <text evidence="2">The sequence shown here is derived from an EMBL/GenBank/DDBJ whole genome shotgun (WGS) entry which is preliminary data.</text>
</comment>
<gene>
    <name evidence="2" type="ORF">BaRGS_00034488</name>
</gene>
<feature type="region of interest" description="Disordered" evidence="1">
    <location>
        <begin position="1"/>
        <end position="27"/>
    </location>
</feature>
<reference evidence="2 3" key="1">
    <citation type="journal article" date="2023" name="Sci. Data">
        <title>Genome assembly of the Korean intertidal mud-creeper Batillaria attramentaria.</title>
        <authorList>
            <person name="Patra A.K."/>
            <person name="Ho P.T."/>
            <person name="Jun S."/>
            <person name="Lee S.J."/>
            <person name="Kim Y."/>
            <person name="Won Y.J."/>
        </authorList>
    </citation>
    <scope>NUCLEOTIDE SEQUENCE [LARGE SCALE GENOMIC DNA]</scope>
    <source>
        <strain evidence="2">Wonlab-2016</strain>
    </source>
</reference>
<evidence type="ECO:0000256" key="1">
    <source>
        <dbReference type="SAM" id="MobiDB-lite"/>
    </source>
</evidence>
<proteinExistence type="predicted"/>
<accession>A0ABD0JH66</accession>
<feature type="region of interest" description="Disordered" evidence="1">
    <location>
        <begin position="50"/>
        <end position="88"/>
    </location>
</feature>
<feature type="compositionally biased region" description="Polar residues" evidence="1">
    <location>
        <begin position="1"/>
        <end position="10"/>
    </location>
</feature>
<dbReference type="EMBL" id="JACVVK020000442">
    <property type="protein sequence ID" value="KAK7474245.1"/>
    <property type="molecule type" value="Genomic_DNA"/>
</dbReference>